<dbReference type="GO" id="GO:0004803">
    <property type="term" value="F:transposase activity"/>
    <property type="evidence" value="ECO:0007669"/>
    <property type="project" value="InterPro"/>
</dbReference>
<evidence type="ECO:0000313" key="3">
    <source>
        <dbReference type="EMBL" id="RHI88844.1"/>
    </source>
</evidence>
<dbReference type="AlphaFoldDB" id="A0A415BPV4"/>
<feature type="domain" description="Transposase IS116/IS110/IS902 C-terminal" evidence="2">
    <location>
        <begin position="303"/>
        <end position="362"/>
    </location>
</feature>
<dbReference type="RefSeq" id="WP_118291385.1">
    <property type="nucleotide sequence ID" value="NZ_QRLF01000024.1"/>
</dbReference>
<evidence type="ECO:0000313" key="4">
    <source>
        <dbReference type="Proteomes" id="UP000285777"/>
    </source>
</evidence>
<dbReference type="GO" id="GO:0006313">
    <property type="term" value="P:DNA transposition"/>
    <property type="evidence" value="ECO:0007669"/>
    <property type="project" value="InterPro"/>
</dbReference>
<name>A0A415BPV4_PHOVU</name>
<evidence type="ECO:0000259" key="1">
    <source>
        <dbReference type="Pfam" id="PF01548"/>
    </source>
</evidence>
<dbReference type="PANTHER" id="PTHR33055">
    <property type="entry name" value="TRANSPOSASE FOR INSERTION SEQUENCE ELEMENT IS1111A"/>
    <property type="match status" value="1"/>
</dbReference>
<proteinExistence type="predicted"/>
<evidence type="ECO:0000259" key="2">
    <source>
        <dbReference type="Pfam" id="PF02371"/>
    </source>
</evidence>
<dbReference type="InterPro" id="IPR002525">
    <property type="entry name" value="Transp_IS110-like_N"/>
</dbReference>
<dbReference type="Pfam" id="PF02371">
    <property type="entry name" value="Transposase_20"/>
    <property type="match status" value="1"/>
</dbReference>
<accession>A0A415BPV4</accession>
<dbReference type="Proteomes" id="UP000285777">
    <property type="component" value="Unassembled WGS sequence"/>
</dbReference>
<reference evidence="3 4" key="1">
    <citation type="submission" date="2018-08" db="EMBL/GenBank/DDBJ databases">
        <title>A genome reference for cultivated species of the human gut microbiota.</title>
        <authorList>
            <person name="Zou Y."/>
            <person name="Xue W."/>
            <person name="Luo G."/>
        </authorList>
    </citation>
    <scope>NUCLEOTIDE SEQUENCE [LARGE SCALE GENOMIC DNA]</scope>
    <source>
        <strain evidence="3 4">AM13-21</strain>
    </source>
</reference>
<dbReference type="NCBIfam" id="NF033542">
    <property type="entry name" value="transpos_IS110"/>
    <property type="match status" value="1"/>
</dbReference>
<dbReference type="Pfam" id="PF01548">
    <property type="entry name" value="DEDD_Tnp_IS110"/>
    <property type="match status" value="1"/>
</dbReference>
<dbReference type="InterPro" id="IPR003346">
    <property type="entry name" value="Transposase_20"/>
</dbReference>
<organism evidence="3 4">
    <name type="scientific">Phocaeicola vulgatus</name>
    <name type="common">Bacteroides vulgatus</name>
    <dbReference type="NCBI Taxonomy" id="821"/>
    <lineage>
        <taxon>Bacteria</taxon>
        <taxon>Pseudomonadati</taxon>
        <taxon>Bacteroidota</taxon>
        <taxon>Bacteroidia</taxon>
        <taxon>Bacteroidales</taxon>
        <taxon>Bacteroidaceae</taxon>
        <taxon>Phocaeicola</taxon>
    </lineage>
</organism>
<dbReference type="EMBL" id="QRLF01000024">
    <property type="protein sequence ID" value="RHI88844.1"/>
    <property type="molecule type" value="Genomic_DNA"/>
</dbReference>
<dbReference type="PANTHER" id="PTHR33055:SF13">
    <property type="entry name" value="TRANSPOSASE"/>
    <property type="match status" value="1"/>
</dbReference>
<protein>
    <submittedName>
        <fullName evidence="3">IS110 family transposase</fullName>
    </submittedName>
</protein>
<comment type="caution">
    <text evidence="3">The sequence shown here is derived from an EMBL/GenBank/DDBJ whole genome shotgun (WGS) entry which is preliminary data.</text>
</comment>
<sequence length="449" mass="50168">MRNQARMIKSSDGNKLAVVNPNAAGIDIADAEMQVCVPEDRDGDNNRRFGSFTKDLNRIVEWLIGCGVTTVAMEATGVYYLSLFLKLQDAGIEVLLANPADVQNMSGKKTDAADAEWLMVLHRYGLLRPCYQPGNAARQIRNLTRQRSNLIRMADTEVLYMQKAMEQMNIKLSAVLSDITGLSGRRIITAILQGQRNIYELAALAEPNCKASREDIALSLEGTWDAALLFMLKQSLSAYDFFLSQVAECDMGIERLLSLYGAQIEAGDTEMIRCKRKSKRSKNAPKMDIENFAYQLWGVNVFEIPGLKDTAVMHLIGELGHDFVDKFGSAEKFSRWCNLTPNNKISGGKILSSRIMKRKNPVGQIFRTAVAPLARDKGEMGNYYRRIKSRSGALQANVATAHKMAKIFYTMVKTRTAYNASKVGLGERELAERKIAKLERILMKLKNVS</sequence>
<dbReference type="InterPro" id="IPR047650">
    <property type="entry name" value="Transpos_IS110"/>
</dbReference>
<gene>
    <name evidence="3" type="ORF">DW150_14610</name>
</gene>
<dbReference type="GO" id="GO:0003677">
    <property type="term" value="F:DNA binding"/>
    <property type="evidence" value="ECO:0007669"/>
    <property type="project" value="InterPro"/>
</dbReference>
<feature type="domain" description="Transposase IS110-like N-terminal" evidence="1">
    <location>
        <begin position="24"/>
        <end position="168"/>
    </location>
</feature>